<dbReference type="InterPro" id="IPR028098">
    <property type="entry name" value="Glyco_trans_4-like_N"/>
</dbReference>
<dbReference type="SUPFAM" id="SSF53756">
    <property type="entry name" value="UDP-Glycosyltransferase/glycogen phosphorylase"/>
    <property type="match status" value="1"/>
</dbReference>
<protein>
    <submittedName>
        <fullName evidence="2">Glycosyl transferase family 1</fullName>
    </submittedName>
</protein>
<evidence type="ECO:0000259" key="1">
    <source>
        <dbReference type="Pfam" id="PF13579"/>
    </source>
</evidence>
<dbReference type="Proteomes" id="UP000186551">
    <property type="component" value="Unassembled WGS sequence"/>
</dbReference>
<gene>
    <name evidence="2" type="ORF">A3841_00725</name>
</gene>
<dbReference type="GO" id="GO:0016757">
    <property type="term" value="F:glycosyltransferase activity"/>
    <property type="evidence" value="ECO:0007669"/>
    <property type="project" value="UniProtKB-ARBA"/>
</dbReference>
<dbReference type="EMBL" id="LVWA01000007">
    <property type="protein sequence ID" value="OKL39780.1"/>
    <property type="molecule type" value="Genomic_DNA"/>
</dbReference>
<dbReference type="AlphaFoldDB" id="A0A1Q5PBZ3"/>
<dbReference type="Pfam" id="PF13692">
    <property type="entry name" value="Glyco_trans_1_4"/>
    <property type="match status" value="1"/>
</dbReference>
<name>A0A1Q5PBZ3_9BACT</name>
<evidence type="ECO:0000313" key="2">
    <source>
        <dbReference type="EMBL" id="OKL39780.1"/>
    </source>
</evidence>
<keyword evidence="2" id="KW-0808">Transferase</keyword>
<sequence length="385" mass="43707">MARRVIIVGPAHPLRGGGMATFNERMAYAFQEEGCEVEIVTFRLQYPAFLFPGKSQFTTEPAPEGLSIKVLINSINPISWWRTGQYIKKQKPDLVVFRYWLPFMGPALGTIARLIRRNKYSRILAITDNVVPHEKRPGDELLTRYFLGSCHGFVTLSRSVQQDLERFEPKKPNVYLPHPLYDNFGEAETKEAACAALGLDSTYNYLLFFGFIRAYKGLDLLLQAMADPQVQELSNLKLIVAGEFYEDVAPYQQLIEQLQLQDRLILRTDFIPNAEVRHYFCAADLVVQPYKHATQSGVTQVAYHFDKPMVVTRVGGLSELVPHGEVGYVVEPQPQAIAAAIHHFYTSVEAAILSGNISKYKKRFSWSRFVNSVWQLADSIKLKNV</sequence>
<reference evidence="2 3" key="1">
    <citation type="submission" date="2016-03" db="EMBL/GenBank/DDBJ databases">
        <title>Genome sequence of Pontibacter sp. nov., of the family cytophagaceae, isolated from marine sediment of the Yellow Sea, China.</title>
        <authorList>
            <person name="Zhang G."/>
            <person name="Zhang R."/>
        </authorList>
    </citation>
    <scope>NUCLEOTIDE SEQUENCE [LARGE SCALE GENOMIC DNA]</scope>
    <source>
        <strain evidence="2 3">S10-8</strain>
    </source>
</reference>
<keyword evidence="3" id="KW-1185">Reference proteome</keyword>
<proteinExistence type="predicted"/>
<dbReference type="OrthoDB" id="9771846at2"/>
<comment type="caution">
    <text evidence="2">The sequence shown here is derived from an EMBL/GenBank/DDBJ whole genome shotgun (WGS) entry which is preliminary data.</text>
</comment>
<dbReference type="Gene3D" id="3.40.50.2000">
    <property type="entry name" value="Glycogen Phosphorylase B"/>
    <property type="match status" value="2"/>
</dbReference>
<dbReference type="Pfam" id="PF13579">
    <property type="entry name" value="Glyco_trans_4_4"/>
    <property type="match status" value="1"/>
</dbReference>
<organism evidence="2 3">
    <name type="scientific">Pontibacter flavimaris</name>
    <dbReference type="NCBI Taxonomy" id="1797110"/>
    <lineage>
        <taxon>Bacteria</taxon>
        <taxon>Pseudomonadati</taxon>
        <taxon>Bacteroidota</taxon>
        <taxon>Cytophagia</taxon>
        <taxon>Cytophagales</taxon>
        <taxon>Hymenobacteraceae</taxon>
        <taxon>Pontibacter</taxon>
    </lineage>
</organism>
<accession>A0A1Q5PBZ3</accession>
<feature type="domain" description="Glycosyltransferase subfamily 4-like N-terminal" evidence="1">
    <location>
        <begin position="17"/>
        <end position="171"/>
    </location>
</feature>
<dbReference type="STRING" id="1797110.A3841_00725"/>
<dbReference type="RefSeq" id="WP_073852829.1">
    <property type="nucleotide sequence ID" value="NZ_LVWA01000007.1"/>
</dbReference>
<evidence type="ECO:0000313" key="3">
    <source>
        <dbReference type="Proteomes" id="UP000186551"/>
    </source>
</evidence>
<dbReference type="PANTHER" id="PTHR12526">
    <property type="entry name" value="GLYCOSYLTRANSFERASE"/>
    <property type="match status" value="1"/>
</dbReference>
<dbReference type="PANTHER" id="PTHR12526:SF634">
    <property type="entry name" value="BLL3361 PROTEIN"/>
    <property type="match status" value="1"/>
</dbReference>